<evidence type="ECO:0000256" key="1">
    <source>
        <dbReference type="SAM" id="MobiDB-lite"/>
    </source>
</evidence>
<reference evidence="2 3" key="5">
    <citation type="journal article" date="1998" name="J. Gen. Virol.">
        <title>Specificity of multiple homologous genomic regions in Spodoptera exigua nucleopolyhedrovirus DNA replication.</title>
        <authorList>
            <person name="Broer R."/>
            <person name="Heldens J.G."/>
            <person name="van Strien E.A."/>
            <person name="Zuidema D."/>
            <person name="Vlak J.M."/>
        </authorList>
    </citation>
    <scope>NUCLEOTIDE SEQUENCE [LARGE SCALE GENOMIC DNA]</scope>
</reference>
<reference evidence="2 3" key="4">
    <citation type="journal article" date="1997" name="J. Gen. Virol.">
        <title>Characterization of a putative Spodoptera exigua multicapsid nucleopolyhedrovirus helicase gene.</title>
        <authorList>
            <person name="Heldens J.G."/>
            <person name="Liu Y."/>
            <person name="Zuidema D."/>
            <person name="Goldbach R.W."/>
            <person name="Vlak J.M."/>
        </authorList>
    </citation>
    <scope>NUCLEOTIDE SEQUENCE [LARGE SCALE GENOMIC DNA]</scope>
</reference>
<dbReference type="RefSeq" id="NP_037867.1">
    <property type="nucleotide sequence ID" value="NC_002169.1"/>
</dbReference>
<evidence type="ECO:0000313" key="3">
    <source>
        <dbReference type="Proteomes" id="UP000203151"/>
    </source>
</evidence>
<reference evidence="2 3" key="6">
    <citation type="journal article" date="1999" name="J. Gen. Virol.">
        <title>Sequence and organization of the Spodoptera exigua multicapsid nucleopolyhedrovirus genome.</title>
        <authorList>
            <person name="IJkel W.F."/>
            <person name="van Strien E.A."/>
            <person name="Heldens J.G."/>
            <person name="Broer R."/>
            <person name="Zuidema D."/>
            <person name="Goldbach R.W."/>
            <person name="Vlak J.M."/>
        </authorList>
    </citation>
    <scope>NUCLEOTIDE SEQUENCE [LARGE SCALE GENOMIC DNA]</scope>
</reference>
<reference evidence="2 3" key="7">
    <citation type="journal article" date="1999" name="Virus Res.">
        <title>Identification, sequence analysis and phylogeny of the lef-2 gene of Helicoverpa armigera single-nucleocapsid baculovirus.</title>
        <authorList>
            <person name="Chen X."/>
            <person name="IJkel W.F."/>
            <person name="Dominy C."/>
            <person name="de Andrade Zanotto P.M."/>
            <person name="Hashimoto Y."/>
            <person name="Faktor O."/>
            <person name="Hayakawa T."/>
            <person name="Wang C."/>
            <person name="Prekumar A."/>
            <person name="Mathavan S."/>
            <person name="Krell P.J."/>
            <person name="Hu Z."/>
            <person name="Vlak J.M."/>
        </authorList>
    </citation>
    <scope>NUCLEOTIDE SEQUENCE [LARGE SCALE GENOMIC DNA]</scope>
</reference>
<accession>Q9J830</accession>
<dbReference type="EMBL" id="AF169823">
    <property type="protein sequence ID" value="AAF33636.1"/>
    <property type="molecule type" value="Genomic_DNA"/>
</dbReference>
<organism evidence="2 3">
    <name type="scientific">Spodoptera exigua nuclear polyhedrosis virus (strain US)</name>
    <name type="common">SeMNPV</name>
    <dbReference type="NCBI Taxonomy" id="31506"/>
    <lineage>
        <taxon>Viruses</taxon>
        <taxon>Viruses incertae sedis</taxon>
        <taxon>Naldaviricetes</taxon>
        <taxon>Lefavirales</taxon>
        <taxon>Baculoviridae</taxon>
        <taxon>Alphabaculovirus</taxon>
        <taxon>Spodoptera exigua multiple nucleopolyhedrovirus</taxon>
    </lineage>
</organism>
<protein>
    <submittedName>
        <fullName evidence="2">ORF107</fullName>
    </submittedName>
</protein>
<feature type="region of interest" description="Disordered" evidence="1">
    <location>
        <begin position="1"/>
        <end position="97"/>
    </location>
</feature>
<proteinExistence type="predicted"/>
<feature type="compositionally biased region" description="Basic and acidic residues" evidence="1">
    <location>
        <begin position="28"/>
        <end position="38"/>
    </location>
</feature>
<sequence length="344" mass="38949">MSSSSSSTGKSGMKRKTASSSSSSKIGEMMRFKRKQPDKNLISTANKPGGGGGDEDNDDDSINYQTTQGGFETRYESSPQYYPNYDPDPSSSGDVTASSVAVAPTNNNRMDVDVVKGGNNVVILVKPPTMNQIGMLHDNVRDIQLAINIITEYMNALQRNISTTVTMTTKQYFTFFEEQINKLDYKDIMVSILNNNTVNRDNFYALSNMFYNYYVNLFDNIIPLAHVIVNVNYTHGKTRISSSITSFINSCAHYVVSNIKQLFGEYHSQINIPNDYYRIITDKQHCLTNLYNFRLNDLRNILFIKHTRDNDVNTFGSRPAENTDDHVISFPIRVVYNLPNLKFD</sequence>
<organismHost>
    <name type="scientific">Lepidoptera</name>
    <name type="common">moths &amp; butterflies</name>
    <dbReference type="NCBI Taxonomy" id="7088"/>
</organismHost>
<reference evidence="2 3" key="3">
    <citation type="journal article" date="1997" name="J. Gen. Virol.">
        <title>Baculoviruses contain a gene for the large subunit of ribonucleotide reductase.</title>
        <authorList>
            <person name="van Strien E.A."/>
            <person name="Faktor O."/>
            <person name="Hu Z.H."/>
            <person name="Zuidema D."/>
            <person name="Goldbach R.W."/>
            <person name="Vlak J.M."/>
        </authorList>
    </citation>
    <scope>NUCLEOTIDE SEQUENCE [LARGE SCALE GENOMIC DNA]</scope>
</reference>
<dbReference type="Proteomes" id="UP000203151">
    <property type="component" value="Segment"/>
</dbReference>
<name>Q9J830_NPVSE</name>
<dbReference type="OrthoDB" id="8698at10239"/>
<dbReference type="KEGG" id="vg:2715759"/>
<reference evidence="2 3" key="1">
    <citation type="journal article" date="1992" name="J. Gen. Virol.">
        <title>Nucleotide sequence and transcriptional analysis of the polyhedrin gene of Spodoptera exigua nuclear polyhedrosis virus.</title>
        <authorList>
            <person name="van Strien E.A."/>
            <person name="Zuidema D."/>
            <person name="Goldbach R.W."/>
            <person name="Vlak J.M."/>
        </authorList>
    </citation>
    <scope>NUCLEOTIDE SEQUENCE [LARGE SCALE GENOMIC DNA]</scope>
</reference>
<feature type="compositionally biased region" description="Polar residues" evidence="1">
    <location>
        <begin position="62"/>
        <end position="81"/>
    </location>
</feature>
<evidence type="ECO:0000313" key="2">
    <source>
        <dbReference type="EMBL" id="AAF33636.1"/>
    </source>
</evidence>
<dbReference type="GeneID" id="2715759"/>
<keyword evidence="3" id="KW-1185">Reference proteome</keyword>
<reference evidence="2 3" key="2">
    <citation type="journal article" date="1993" name="J. Gen. Virol.">
        <title>Nucleotide sequence and transcriptional analysis of the p10 gene of Spodoptera exigua nuclear polyhedrosis virus.</title>
        <authorList>
            <person name="Zuidema D."/>
            <person name="van Oers M.M."/>
            <person name="van Strien E.A."/>
            <person name="Caballero P.C."/>
            <person name="Klok E.J."/>
            <person name="Goldbach R.W."/>
            <person name="Vlak J.M."/>
        </authorList>
    </citation>
    <scope>NUCLEOTIDE SEQUENCE [LARGE SCALE GENOMIC DNA]</scope>
</reference>